<dbReference type="NCBIfam" id="TIGR01614">
    <property type="entry name" value="PME_inhib"/>
    <property type="match status" value="1"/>
</dbReference>
<keyword evidence="2" id="KW-1015">Disulfide bond</keyword>
<accession>V4KLG9</accession>
<dbReference type="AlphaFoldDB" id="V4KLG9"/>
<dbReference type="InterPro" id="IPR052421">
    <property type="entry name" value="PCW_Enzyme_Inhibitor"/>
</dbReference>
<keyword evidence="6" id="KW-1185">Reference proteome</keyword>
<dbReference type="OMA" id="AMECESE"/>
<dbReference type="SMART" id="SM00856">
    <property type="entry name" value="PMEI"/>
    <property type="match status" value="1"/>
</dbReference>
<evidence type="ECO:0000313" key="5">
    <source>
        <dbReference type="EMBL" id="ESQ30782.1"/>
    </source>
</evidence>
<comment type="similarity">
    <text evidence="3">Belongs to the PMEI family.</text>
</comment>
<dbReference type="PANTHER" id="PTHR36710:SF17">
    <property type="entry name" value="PLANT INVERTASE_PECTIN METHYLESTERASE INHIBITOR SUPERFAMILY PROTEIN"/>
    <property type="match status" value="1"/>
</dbReference>
<dbReference type="InterPro" id="IPR034086">
    <property type="entry name" value="PMEI_plant"/>
</dbReference>
<dbReference type="InterPro" id="IPR006501">
    <property type="entry name" value="Pectinesterase_inhib_dom"/>
</dbReference>
<dbReference type="Pfam" id="PF04043">
    <property type="entry name" value="PMEI"/>
    <property type="match status" value="1"/>
</dbReference>
<dbReference type="GO" id="GO:0046910">
    <property type="term" value="F:pectinesterase inhibitor activity"/>
    <property type="evidence" value="ECO:0007669"/>
    <property type="project" value="InterPro"/>
</dbReference>
<evidence type="ECO:0000256" key="1">
    <source>
        <dbReference type="ARBA" id="ARBA00022729"/>
    </source>
</evidence>
<sequence length="184" mass="20293">MVVYVKNKFLLIPLVVLFLLVASSYGRFSMKLSLDEVSTICSRHTKPSFCLEFFKSITPGINNLNISDTAKFLINYVSRDALEAQKQFKALVNSTIDPQSKNVYAQCSDNYGSSSLNDLNDAIKALAAKDYATLNIEISAAMTNGVSCTDELPSVEPISPQLQKKISDFNDVSENCISDFSHIT</sequence>
<reference evidence="5 6" key="1">
    <citation type="journal article" date="2013" name="Front. Plant Sci.">
        <title>The Reference Genome of the Halophytic Plant Eutrema salsugineum.</title>
        <authorList>
            <person name="Yang R."/>
            <person name="Jarvis D.E."/>
            <person name="Chen H."/>
            <person name="Beilstein M.A."/>
            <person name="Grimwood J."/>
            <person name="Jenkins J."/>
            <person name="Shu S."/>
            <person name="Prochnik S."/>
            <person name="Xin M."/>
            <person name="Ma C."/>
            <person name="Schmutz J."/>
            <person name="Wing R.A."/>
            <person name="Mitchell-Olds T."/>
            <person name="Schumaker K.S."/>
            <person name="Wang X."/>
        </authorList>
    </citation>
    <scope>NUCLEOTIDE SEQUENCE [LARGE SCALE GENOMIC DNA]</scope>
</reference>
<dbReference type="InterPro" id="IPR035513">
    <property type="entry name" value="Invertase/methylesterase_inhib"/>
</dbReference>
<dbReference type="SUPFAM" id="SSF101148">
    <property type="entry name" value="Plant invertase/pectin methylesterase inhibitor"/>
    <property type="match status" value="1"/>
</dbReference>
<protein>
    <recommendedName>
        <fullName evidence="4">Pectinesterase inhibitor domain-containing protein</fullName>
    </recommendedName>
</protein>
<dbReference type="Gene3D" id="1.20.140.40">
    <property type="entry name" value="Invertase/pectin methylesterase inhibitor family protein"/>
    <property type="match status" value="1"/>
</dbReference>
<keyword evidence="1" id="KW-0732">Signal</keyword>
<evidence type="ECO:0000256" key="2">
    <source>
        <dbReference type="ARBA" id="ARBA00023157"/>
    </source>
</evidence>
<dbReference type="CDD" id="cd15797">
    <property type="entry name" value="PMEI"/>
    <property type="match status" value="1"/>
</dbReference>
<dbReference type="eggNOG" id="ENOG502S9C3">
    <property type="taxonomic scope" value="Eukaryota"/>
</dbReference>
<name>V4KLG9_EUTSA</name>
<evidence type="ECO:0000259" key="4">
    <source>
        <dbReference type="SMART" id="SM00856"/>
    </source>
</evidence>
<gene>
    <name evidence="5" type="ORF">EUTSA_v10012028mg</name>
</gene>
<dbReference type="PANTHER" id="PTHR36710">
    <property type="entry name" value="PECTINESTERASE INHIBITOR-LIKE"/>
    <property type="match status" value="1"/>
</dbReference>
<feature type="domain" description="Pectinesterase inhibitor" evidence="4">
    <location>
        <begin position="32"/>
        <end position="179"/>
    </location>
</feature>
<organism evidence="5 6">
    <name type="scientific">Eutrema salsugineum</name>
    <name type="common">Saltwater cress</name>
    <name type="synonym">Sisymbrium salsugineum</name>
    <dbReference type="NCBI Taxonomy" id="72664"/>
    <lineage>
        <taxon>Eukaryota</taxon>
        <taxon>Viridiplantae</taxon>
        <taxon>Streptophyta</taxon>
        <taxon>Embryophyta</taxon>
        <taxon>Tracheophyta</taxon>
        <taxon>Spermatophyta</taxon>
        <taxon>Magnoliopsida</taxon>
        <taxon>eudicotyledons</taxon>
        <taxon>Gunneridae</taxon>
        <taxon>Pentapetalae</taxon>
        <taxon>rosids</taxon>
        <taxon>malvids</taxon>
        <taxon>Brassicales</taxon>
        <taxon>Brassicaceae</taxon>
        <taxon>Eutremeae</taxon>
        <taxon>Eutrema</taxon>
    </lineage>
</organism>
<dbReference type="Proteomes" id="UP000030689">
    <property type="component" value="Unassembled WGS sequence"/>
</dbReference>
<dbReference type="KEGG" id="eus:EUTSA_v10012028mg"/>
<evidence type="ECO:0000256" key="3">
    <source>
        <dbReference type="ARBA" id="ARBA00038471"/>
    </source>
</evidence>
<proteinExistence type="inferred from homology"/>
<evidence type="ECO:0000313" key="6">
    <source>
        <dbReference type="Proteomes" id="UP000030689"/>
    </source>
</evidence>
<dbReference type="EMBL" id="KI517809">
    <property type="protein sequence ID" value="ESQ30782.1"/>
    <property type="molecule type" value="Genomic_DNA"/>
</dbReference>
<dbReference type="Gramene" id="ESQ30782">
    <property type="protein sequence ID" value="ESQ30782"/>
    <property type="gene ID" value="EUTSA_v10012028mg"/>
</dbReference>